<evidence type="ECO:0000313" key="1">
    <source>
        <dbReference type="EMBL" id="CAA6820312.1"/>
    </source>
</evidence>
<accession>A0A6S6THF8</accession>
<gene>
    <name evidence="1" type="ORF">HELGO_WM21331</name>
</gene>
<dbReference type="InterPro" id="IPR038110">
    <property type="entry name" value="TD_ACT-like_sf"/>
</dbReference>
<dbReference type="Gene3D" id="3.40.1020.10">
    <property type="entry name" value="Biosynthetic Threonine Deaminase, Domain 3"/>
    <property type="match status" value="1"/>
</dbReference>
<protein>
    <submittedName>
        <fullName evidence="1">Uncharacterized protein</fullName>
    </submittedName>
</protein>
<name>A0A6S6THF8_9GAMM</name>
<dbReference type="AlphaFoldDB" id="A0A6S6THF8"/>
<sequence length="36" mass="4239">MQVPPDEREQFSEFLDNLGYAYWDETNNPACLQFLG</sequence>
<proteinExistence type="predicted"/>
<dbReference type="EMBL" id="CACVAV010000310">
    <property type="protein sequence ID" value="CAA6820312.1"/>
    <property type="molecule type" value="Genomic_DNA"/>
</dbReference>
<reference evidence="1" key="1">
    <citation type="submission" date="2020-01" db="EMBL/GenBank/DDBJ databases">
        <authorList>
            <person name="Meier V. D."/>
            <person name="Meier V D."/>
        </authorList>
    </citation>
    <scope>NUCLEOTIDE SEQUENCE</scope>
    <source>
        <strain evidence="1">HLG_WM_MAG_08</strain>
    </source>
</reference>
<organism evidence="1">
    <name type="scientific">uncultured Thiotrichaceae bacterium</name>
    <dbReference type="NCBI Taxonomy" id="298394"/>
    <lineage>
        <taxon>Bacteria</taxon>
        <taxon>Pseudomonadati</taxon>
        <taxon>Pseudomonadota</taxon>
        <taxon>Gammaproteobacteria</taxon>
        <taxon>Thiotrichales</taxon>
        <taxon>Thiotrichaceae</taxon>
        <taxon>environmental samples</taxon>
    </lineage>
</organism>